<organism evidence="2">
    <name type="scientific">Streptomyces sp. NBC_00119</name>
    <dbReference type="NCBI Taxonomy" id="2975659"/>
    <lineage>
        <taxon>Bacteria</taxon>
        <taxon>Bacillati</taxon>
        <taxon>Actinomycetota</taxon>
        <taxon>Actinomycetes</taxon>
        <taxon>Kitasatosporales</taxon>
        <taxon>Streptomycetaceae</taxon>
        <taxon>Streptomyces</taxon>
    </lineage>
</organism>
<protein>
    <submittedName>
        <fullName evidence="2">Uncharacterized protein</fullName>
    </submittedName>
</protein>
<name>A0AAU1UPE6_9ACTN</name>
<evidence type="ECO:0000313" key="2">
    <source>
        <dbReference type="EMBL" id="WTS19116.1"/>
    </source>
</evidence>
<reference evidence="2" key="1">
    <citation type="submission" date="2022-10" db="EMBL/GenBank/DDBJ databases">
        <title>The complete genomes of actinobacterial strains from the NBC collection.</title>
        <authorList>
            <person name="Joergensen T.S."/>
            <person name="Alvarez Arevalo M."/>
            <person name="Sterndorff E.B."/>
            <person name="Faurdal D."/>
            <person name="Vuksanovic O."/>
            <person name="Mourched A.-S."/>
            <person name="Charusanti P."/>
            <person name="Shaw S."/>
            <person name="Blin K."/>
            <person name="Weber T."/>
        </authorList>
    </citation>
    <scope>NUCLEOTIDE SEQUENCE</scope>
    <source>
        <strain evidence="2">NBC_00119</strain>
    </source>
</reference>
<feature type="compositionally biased region" description="Basic and acidic residues" evidence="1">
    <location>
        <begin position="68"/>
        <end position="78"/>
    </location>
</feature>
<dbReference type="AlphaFoldDB" id="A0AAU1UPE6"/>
<dbReference type="EMBL" id="CP108195">
    <property type="protein sequence ID" value="WTS19116.1"/>
    <property type="molecule type" value="Genomic_DNA"/>
</dbReference>
<feature type="compositionally biased region" description="Low complexity" evidence="1">
    <location>
        <begin position="54"/>
        <end position="65"/>
    </location>
</feature>
<feature type="region of interest" description="Disordered" evidence="1">
    <location>
        <begin position="54"/>
        <end position="175"/>
    </location>
</feature>
<feature type="compositionally biased region" description="Pro residues" evidence="1">
    <location>
        <begin position="138"/>
        <end position="152"/>
    </location>
</feature>
<proteinExistence type="predicted"/>
<sequence>MPLLFIEVDNCTEEAALIAAKFDKYARFFKRKEKDTDGIEKLVGTRLGGIRACAPAGPARLPPGRQALRQEPDGEGRRPHPRPLAGPVASRGRLPLLRRLHPGRGDHAGAAARARTGRARVPALRPQGATAAAGGDRQPPPGRRPRPQPPSRPGRATAPRGAGSRGAGSTAAGVR</sequence>
<gene>
    <name evidence="2" type="ORF">OHU69_49780</name>
</gene>
<evidence type="ECO:0000256" key="1">
    <source>
        <dbReference type="SAM" id="MobiDB-lite"/>
    </source>
</evidence>
<accession>A0AAU1UPE6</accession>
<feature type="compositionally biased region" description="Low complexity" evidence="1">
    <location>
        <begin position="153"/>
        <end position="175"/>
    </location>
</feature>